<gene>
    <name evidence="1" type="ORF">SAMN04489759_10373</name>
</gene>
<evidence type="ECO:0000313" key="1">
    <source>
        <dbReference type="EMBL" id="SDF75616.1"/>
    </source>
</evidence>
<keyword evidence="2" id="KW-1185">Reference proteome</keyword>
<name>A0A1G7NNR0_9RHOB</name>
<dbReference type="Gene3D" id="3.30.70.1520">
    <property type="entry name" value="Heterotetrameric sarcosine oxidase"/>
    <property type="match status" value="1"/>
</dbReference>
<dbReference type="EMBL" id="FNBP01000003">
    <property type="protein sequence ID" value="SDF75616.1"/>
    <property type="molecule type" value="Genomic_DNA"/>
</dbReference>
<dbReference type="Pfam" id="PF04268">
    <property type="entry name" value="SoxG"/>
    <property type="match status" value="1"/>
</dbReference>
<protein>
    <submittedName>
        <fullName evidence="1">Sarcosine oxidase subunit gamma</fullName>
    </submittedName>
</protein>
<evidence type="ECO:0000313" key="2">
    <source>
        <dbReference type="Proteomes" id="UP000199399"/>
    </source>
</evidence>
<dbReference type="AlphaFoldDB" id="A0A1G7NNR0"/>
<dbReference type="OrthoDB" id="7350722at2"/>
<dbReference type="InterPro" id="IPR007375">
    <property type="entry name" value="SoxG"/>
</dbReference>
<sequence length="179" mass="18962">MAELKAQNPFADLLPLKIGGVSVDARDLGHLTVLGDLGNRAALAEALEQAHGLALPEPLRSTENGATRCIWLGSSEVLLIGTPPDAALTKVAAVVDVSDGWAAVQLSGVGAEDVLARLVPVDVRTSVFERGHTLRSQLREMPVSITRNEGGFLLLVPRSVAATMVQELRRAMEAVASRR</sequence>
<organism evidence="1 2">
    <name type="scientific">Sulfitobacter delicatus</name>
    <dbReference type="NCBI Taxonomy" id="218672"/>
    <lineage>
        <taxon>Bacteria</taxon>
        <taxon>Pseudomonadati</taxon>
        <taxon>Pseudomonadota</taxon>
        <taxon>Alphaproteobacteria</taxon>
        <taxon>Rhodobacterales</taxon>
        <taxon>Roseobacteraceae</taxon>
        <taxon>Sulfitobacter</taxon>
    </lineage>
</organism>
<dbReference type="RefSeq" id="WP_093740517.1">
    <property type="nucleotide sequence ID" value="NZ_FNBP01000003.1"/>
</dbReference>
<reference evidence="2" key="1">
    <citation type="submission" date="2016-10" db="EMBL/GenBank/DDBJ databases">
        <authorList>
            <person name="Varghese N."/>
            <person name="Submissions S."/>
        </authorList>
    </citation>
    <scope>NUCLEOTIDE SEQUENCE [LARGE SCALE GENOMIC DNA]</scope>
    <source>
        <strain evidence="2">DSM 16477</strain>
    </source>
</reference>
<dbReference type="STRING" id="218672.SAMN04489759_10373"/>
<dbReference type="SUPFAM" id="SSF103025">
    <property type="entry name" value="Folate-binding domain"/>
    <property type="match status" value="1"/>
</dbReference>
<proteinExistence type="predicted"/>
<dbReference type="Gene3D" id="3.30.1360.120">
    <property type="entry name" value="Probable tRNA modification gtpase trme, domain 1"/>
    <property type="match status" value="1"/>
</dbReference>
<accession>A0A1G7NNR0</accession>
<dbReference type="InterPro" id="IPR027266">
    <property type="entry name" value="TrmE/GcvT-like"/>
</dbReference>
<dbReference type="Proteomes" id="UP000199399">
    <property type="component" value="Unassembled WGS sequence"/>
</dbReference>